<dbReference type="InterPro" id="IPR013785">
    <property type="entry name" value="Aldolase_TIM"/>
</dbReference>
<protein>
    <recommendedName>
        <fullName evidence="6">NADH:flavin oxidoreductase/NADH oxidase N-terminal domain-containing protein</fullName>
    </recommendedName>
</protein>
<dbReference type="GO" id="GO:0016491">
    <property type="term" value="F:oxidoreductase activity"/>
    <property type="evidence" value="ECO:0007669"/>
    <property type="project" value="InterPro"/>
</dbReference>
<dbReference type="PANTHER" id="PTHR22893:SF114">
    <property type="entry name" value="12-OXOPHYTODIENOATE REDUCTASE 2"/>
    <property type="match status" value="1"/>
</dbReference>
<keyword evidence="4" id="KW-0288">FMN</keyword>
<name>K4BRD0_SOLLC</name>
<dbReference type="Gramene" id="Solyc04g039920.1.1">
    <property type="protein sequence ID" value="Solyc04g039920.1.1"/>
    <property type="gene ID" value="Solyc04g039920.1"/>
</dbReference>
<reference evidence="7" key="1">
    <citation type="journal article" date="2012" name="Nature">
        <title>The tomato genome sequence provides insights into fleshy fruit evolution.</title>
        <authorList>
            <consortium name="Tomato Genome Consortium"/>
        </authorList>
    </citation>
    <scope>NUCLEOTIDE SEQUENCE [LARGE SCALE GENOMIC DNA]</scope>
    <source>
        <strain evidence="7">cv. Heinz 1706</strain>
    </source>
</reference>
<dbReference type="GO" id="GO:0010181">
    <property type="term" value="F:FMN binding"/>
    <property type="evidence" value="ECO:0007669"/>
    <property type="project" value="InterPro"/>
</dbReference>
<dbReference type="PaxDb" id="4081-Solyc04g039920.1.1"/>
<evidence type="ECO:0000256" key="1">
    <source>
        <dbReference type="ARBA" id="ARBA00001917"/>
    </source>
</evidence>
<feature type="domain" description="NADH:flavin oxidoreductase/NADH oxidase N-terminal" evidence="6">
    <location>
        <begin position="10"/>
        <end position="71"/>
    </location>
</feature>
<dbReference type="SUPFAM" id="SSF51395">
    <property type="entry name" value="FMN-linked oxidoreductases"/>
    <property type="match status" value="1"/>
</dbReference>
<dbReference type="EnsemblPlants" id="Solyc04g039920.1.1">
    <property type="protein sequence ID" value="Solyc04g039920.1.1"/>
    <property type="gene ID" value="Solyc04g039920.1"/>
</dbReference>
<dbReference type="eggNOG" id="KOG0134">
    <property type="taxonomic scope" value="Eukaryota"/>
</dbReference>
<sequence>MAAKSSPIPLLTPYKMGSFELSHRVVMPPMTRNRSYNNTPHPHAIEYYVQRATKGGFVISESTSASDISNGQIISLFLPFYYIKSII</sequence>
<dbReference type="STRING" id="4081.K4BRD0"/>
<dbReference type="OMA" id="HPHAIEY"/>
<evidence type="ECO:0000256" key="4">
    <source>
        <dbReference type="ARBA" id="ARBA00022643"/>
    </source>
</evidence>
<dbReference type="InterPro" id="IPR001155">
    <property type="entry name" value="OxRdtase_FMN_N"/>
</dbReference>
<evidence type="ECO:0000313" key="7">
    <source>
        <dbReference type="EnsemblPlants" id="Solyc04g039920.1.1"/>
    </source>
</evidence>
<dbReference type="Proteomes" id="UP000004994">
    <property type="component" value="Chromosome 4"/>
</dbReference>
<organism evidence="7">
    <name type="scientific">Solanum lycopersicum</name>
    <name type="common">Tomato</name>
    <name type="synonym">Lycopersicon esculentum</name>
    <dbReference type="NCBI Taxonomy" id="4081"/>
    <lineage>
        <taxon>Eukaryota</taxon>
        <taxon>Viridiplantae</taxon>
        <taxon>Streptophyta</taxon>
        <taxon>Embryophyta</taxon>
        <taxon>Tracheophyta</taxon>
        <taxon>Spermatophyta</taxon>
        <taxon>Magnoliopsida</taxon>
        <taxon>eudicotyledons</taxon>
        <taxon>Gunneridae</taxon>
        <taxon>Pentapetalae</taxon>
        <taxon>asterids</taxon>
        <taxon>lamiids</taxon>
        <taxon>Solanales</taxon>
        <taxon>Solanaceae</taxon>
        <taxon>Solanoideae</taxon>
        <taxon>Solaneae</taxon>
        <taxon>Solanum</taxon>
        <taxon>Solanum subgen. Lycopersicon</taxon>
    </lineage>
</organism>
<dbReference type="Gene3D" id="3.20.20.70">
    <property type="entry name" value="Aldolase class I"/>
    <property type="match status" value="1"/>
</dbReference>
<keyword evidence="8" id="KW-1185">Reference proteome</keyword>
<evidence type="ECO:0000256" key="2">
    <source>
        <dbReference type="ARBA" id="ARBA00005979"/>
    </source>
</evidence>
<keyword evidence="5" id="KW-0521">NADP</keyword>
<dbReference type="PANTHER" id="PTHR22893">
    <property type="entry name" value="NADH OXIDOREDUCTASE-RELATED"/>
    <property type="match status" value="1"/>
</dbReference>
<accession>K4BRD0</accession>
<comment type="similarity">
    <text evidence="2">Belongs to the NADH:flavin oxidoreductase/NADH oxidase family.</text>
</comment>
<evidence type="ECO:0000256" key="5">
    <source>
        <dbReference type="ARBA" id="ARBA00022857"/>
    </source>
</evidence>
<keyword evidence="3" id="KW-0285">Flavoprotein</keyword>
<dbReference type="InterPro" id="IPR045247">
    <property type="entry name" value="Oye-like"/>
</dbReference>
<evidence type="ECO:0000259" key="6">
    <source>
        <dbReference type="Pfam" id="PF00724"/>
    </source>
</evidence>
<proteinExistence type="inferred from homology"/>
<dbReference type="Pfam" id="PF00724">
    <property type="entry name" value="Oxidored_FMN"/>
    <property type="match status" value="1"/>
</dbReference>
<evidence type="ECO:0000313" key="8">
    <source>
        <dbReference type="Proteomes" id="UP000004994"/>
    </source>
</evidence>
<dbReference type="PhylomeDB" id="K4BRD0"/>
<reference evidence="7" key="2">
    <citation type="submission" date="2015-06" db="UniProtKB">
        <authorList>
            <consortium name="EnsemblPlants"/>
        </authorList>
    </citation>
    <scope>IDENTIFICATION</scope>
    <source>
        <strain evidence="7">cv. Heinz 1706</strain>
    </source>
</reference>
<comment type="cofactor">
    <cofactor evidence="1">
        <name>FMN</name>
        <dbReference type="ChEBI" id="CHEBI:58210"/>
    </cofactor>
</comment>
<dbReference type="HOGENOM" id="CLU_012153_8_4_1"/>
<dbReference type="InParanoid" id="K4BRD0"/>
<dbReference type="AlphaFoldDB" id="K4BRD0"/>
<evidence type="ECO:0000256" key="3">
    <source>
        <dbReference type="ARBA" id="ARBA00022630"/>
    </source>
</evidence>